<keyword evidence="3" id="KW-1185">Reference proteome</keyword>
<organism evidence="2 3">
    <name type="scientific">Shiella aurantiaca</name>
    <dbReference type="NCBI Taxonomy" id="3058365"/>
    <lineage>
        <taxon>Bacteria</taxon>
        <taxon>Pseudomonadati</taxon>
        <taxon>Bacteroidota</taxon>
        <taxon>Cytophagia</taxon>
        <taxon>Cytophagales</taxon>
        <taxon>Shiellaceae</taxon>
        <taxon>Shiella</taxon>
    </lineage>
</organism>
<sequence>MRILLTFTLFTFVFSTCQPVEKRQHTDSYAEAEQIPLRYAKRFQVQKYQQAYLLEVNQASDTFRYVLASAQEEIPDTWKNFTRISTPLQSVVCTSTSHLPALEYLGVAHTLVGFPQSVFICSPLIRQRIDSGKVQELGQREGINLEKLTLLQPEVLIGFSMGNESNTLKKIEDLGIPVIRNADFLEDSPLARAEWIKFFGLLYGKSEEADSIFQVIDSTYQSLLSLTKEIKERPTVYSGVVYGDIWYTPGGKSWAAHFFKDAGANYLWQDTDGQGSLSLSFEAVLAKAHQADYWVGVASFSSLQEIRETEPRYADFAAFKNQQVYSYNKRMGATGGNDYLETGYLRPDWILADLIYIFHPELLPAHQSYFYQELR</sequence>
<dbReference type="SUPFAM" id="SSF53807">
    <property type="entry name" value="Helical backbone' metal receptor"/>
    <property type="match status" value="1"/>
</dbReference>
<dbReference type="InterPro" id="IPR002491">
    <property type="entry name" value="ABC_transptr_periplasmic_BD"/>
</dbReference>
<dbReference type="InterPro" id="IPR050902">
    <property type="entry name" value="ABC_Transporter_SBP"/>
</dbReference>
<reference evidence="2" key="1">
    <citation type="submission" date="2023-06" db="EMBL/GenBank/DDBJ databases">
        <title>Cytophagales bacterium Strain LB-30, isolated from soil.</title>
        <authorList>
            <person name="Liu B."/>
        </authorList>
    </citation>
    <scope>NUCLEOTIDE SEQUENCE</scope>
    <source>
        <strain evidence="2">LB-30</strain>
    </source>
</reference>
<comment type="caution">
    <text evidence="2">The sequence shown here is derived from an EMBL/GenBank/DDBJ whole genome shotgun (WGS) entry which is preliminary data.</text>
</comment>
<evidence type="ECO:0000259" key="1">
    <source>
        <dbReference type="PROSITE" id="PS50983"/>
    </source>
</evidence>
<evidence type="ECO:0000313" key="3">
    <source>
        <dbReference type="Proteomes" id="UP001168552"/>
    </source>
</evidence>
<dbReference type="Pfam" id="PF01497">
    <property type="entry name" value="Peripla_BP_2"/>
    <property type="match status" value="1"/>
</dbReference>
<dbReference type="PROSITE" id="PS50983">
    <property type="entry name" value="FE_B12_PBP"/>
    <property type="match status" value="1"/>
</dbReference>
<evidence type="ECO:0000313" key="2">
    <source>
        <dbReference type="EMBL" id="MDN4166295.1"/>
    </source>
</evidence>
<accession>A0ABT8F7D0</accession>
<dbReference type="PANTHER" id="PTHR30535:SF34">
    <property type="entry name" value="MOLYBDATE-BINDING PROTEIN MOLA"/>
    <property type="match status" value="1"/>
</dbReference>
<feature type="domain" description="Fe/B12 periplasmic-binding" evidence="1">
    <location>
        <begin position="90"/>
        <end position="362"/>
    </location>
</feature>
<proteinExistence type="predicted"/>
<dbReference type="RefSeq" id="WP_320004832.1">
    <property type="nucleotide sequence ID" value="NZ_JAUHJS010000006.1"/>
</dbReference>
<dbReference type="EMBL" id="JAUHJS010000006">
    <property type="protein sequence ID" value="MDN4166295.1"/>
    <property type="molecule type" value="Genomic_DNA"/>
</dbReference>
<dbReference type="Proteomes" id="UP001168552">
    <property type="component" value="Unassembled WGS sequence"/>
</dbReference>
<dbReference type="PANTHER" id="PTHR30535">
    <property type="entry name" value="VITAMIN B12-BINDING PROTEIN"/>
    <property type="match status" value="1"/>
</dbReference>
<protein>
    <submittedName>
        <fullName evidence="2">ABC transporter substrate-binding protein</fullName>
    </submittedName>
</protein>
<dbReference type="Gene3D" id="3.40.50.1980">
    <property type="entry name" value="Nitrogenase molybdenum iron protein domain"/>
    <property type="match status" value="2"/>
</dbReference>
<gene>
    <name evidence="2" type="ORF">QWY31_12340</name>
</gene>
<name>A0ABT8F7D0_9BACT</name>